<dbReference type="PANTHER" id="PTHR42895">
    <property type="entry name" value="IRON-SULFUR CLUSTER-BINDING PROTEIN-RELATED"/>
    <property type="match status" value="1"/>
</dbReference>
<name>A0A3B1CRQ7_9ZZZZ</name>
<dbReference type="InterPro" id="IPR027980">
    <property type="entry name" value="RACo_C"/>
</dbReference>
<proteinExistence type="predicted"/>
<gene>
    <name evidence="2" type="ORF">MNBD_NITROSPIRAE02-843</name>
</gene>
<dbReference type="Gene3D" id="3.30.420.480">
    <property type="entry name" value="Domain of unknown function (DUF4445)"/>
    <property type="match status" value="1"/>
</dbReference>
<dbReference type="Pfam" id="PF14574">
    <property type="entry name" value="RACo_C_ter"/>
    <property type="match status" value="1"/>
</dbReference>
<dbReference type="InterPro" id="IPR001041">
    <property type="entry name" value="2Fe-2S_ferredoxin-type"/>
</dbReference>
<dbReference type="Pfam" id="PF00111">
    <property type="entry name" value="Fer2"/>
    <property type="match status" value="1"/>
</dbReference>
<dbReference type="PANTHER" id="PTHR42895:SF2">
    <property type="entry name" value="IRON-SULFUR CLUSTER PROTEIN"/>
    <property type="match status" value="1"/>
</dbReference>
<dbReference type="Gene3D" id="3.10.20.30">
    <property type="match status" value="1"/>
</dbReference>
<dbReference type="Pfam" id="PF17651">
    <property type="entry name" value="Raco_middle"/>
    <property type="match status" value="1"/>
</dbReference>
<dbReference type="InterPro" id="IPR052911">
    <property type="entry name" value="Corrinoid_activation_enz"/>
</dbReference>
<dbReference type="InterPro" id="IPR042259">
    <property type="entry name" value="Raco-like_middle_sf"/>
</dbReference>
<dbReference type="InterPro" id="IPR041414">
    <property type="entry name" value="Raco-like_middle"/>
</dbReference>
<dbReference type="GO" id="GO:0051536">
    <property type="term" value="F:iron-sulfur cluster binding"/>
    <property type="evidence" value="ECO:0007669"/>
    <property type="project" value="InterPro"/>
</dbReference>
<dbReference type="EMBL" id="UOGH01000266">
    <property type="protein sequence ID" value="VAX32699.1"/>
    <property type="molecule type" value="Genomic_DNA"/>
</dbReference>
<feature type="domain" description="2Fe-2S ferredoxin-type" evidence="1">
    <location>
        <begin position="1"/>
        <end position="89"/>
    </location>
</feature>
<dbReference type="AlphaFoldDB" id="A0A3B1CRQ7"/>
<dbReference type="InterPro" id="IPR036010">
    <property type="entry name" value="2Fe-2S_ferredoxin-like_sf"/>
</dbReference>
<dbReference type="SUPFAM" id="SSF54292">
    <property type="entry name" value="2Fe-2S ferredoxin-like"/>
    <property type="match status" value="1"/>
</dbReference>
<evidence type="ECO:0000259" key="1">
    <source>
        <dbReference type="PROSITE" id="PS51085"/>
    </source>
</evidence>
<evidence type="ECO:0000313" key="2">
    <source>
        <dbReference type="EMBL" id="VAX32699.1"/>
    </source>
</evidence>
<protein>
    <submittedName>
        <fullName evidence="2">Acetyl-CoA synthase corrinoid activation protein</fullName>
    </submittedName>
</protein>
<dbReference type="CDD" id="cd00207">
    <property type="entry name" value="fer2"/>
    <property type="match status" value="1"/>
</dbReference>
<dbReference type="InterPro" id="IPR012675">
    <property type="entry name" value="Beta-grasp_dom_sf"/>
</dbReference>
<organism evidence="2">
    <name type="scientific">hydrothermal vent metagenome</name>
    <dbReference type="NCBI Taxonomy" id="652676"/>
    <lineage>
        <taxon>unclassified sequences</taxon>
        <taxon>metagenomes</taxon>
        <taxon>ecological metagenomes</taxon>
    </lineage>
</organism>
<sequence>MKVTFTDDKEIIVLENESLYDAFKRQEIYITASCGGKGTCGKCKVRIVSGDYKCRSYGKLSQEERDSDIVLACQTFAGGDLLVDIPVESRLSVGDKIAISRSKDLIELLNTYKAVISPLIKRITLRVPPPTIDDNISDLERLRRELNTRGIELRYSKDFVSGMADDLRKFNWNVTLCYQDDSAEALFLEPEKAKDTRYGISVDIGTTTVVLYLIDMADGAVIDVASTYNSQMRYGDDVITRIVHATEGGGLNDLRKAVVTDINDLISPLKERHEIEPRHIESIVISGNTTMTHLFWGFNPAYIREAPYIPAVNYFPVWKASESGIRTGRNTPVYTVPCVASYVGGDIVSGVIATMMHRNPEIALFMDIGTNGEIVVGNNEWMMTVACSAGPCFEGSGIEYGMRATDGAIESIRIDPETFETEIKVIGDSKPIGICGSGMIDAISEMFLTGILDQRGKFVRETASSRIREGEGGTEFVIHHNAKGDIVLTQVDIENIMRAKAAIYAGVSLLLKEVGFTLDMIEKVYIAGGFGNYLNVERAVLIGMLPDIPKERFHFMGNTSVAGAYLCLLSKDMRREAEDVASRMTYIELSAKGGFMDEFMSAMFLPHTDMEQFPTVQTLLENKRS</sequence>
<dbReference type="InterPro" id="IPR040506">
    <property type="entry name" value="RACo_linker"/>
</dbReference>
<dbReference type="Gene3D" id="3.10.20.880">
    <property type="match status" value="1"/>
</dbReference>
<dbReference type="PROSITE" id="PS51085">
    <property type="entry name" value="2FE2S_FER_2"/>
    <property type="match status" value="1"/>
</dbReference>
<reference evidence="2" key="1">
    <citation type="submission" date="2018-06" db="EMBL/GenBank/DDBJ databases">
        <authorList>
            <person name="Zhirakovskaya E."/>
        </authorList>
    </citation>
    <scope>NUCLEOTIDE SEQUENCE</scope>
</reference>
<accession>A0A3B1CRQ7</accession>
<dbReference type="Pfam" id="PF17650">
    <property type="entry name" value="RACo_linker"/>
    <property type="match status" value="1"/>
</dbReference>